<keyword evidence="2" id="KW-1185">Reference proteome</keyword>
<sequence length="101" mass="11528">MCGTSTTSTHNRCTPDRQIPKAKKTGKIADLTFGEYRFLIDKGINWRCIEWAGLPREQFVHRLNRVRLIRSEIAHFQPDPLAATSLATPEEYAGPLRQHVP</sequence>
<protein>
    <submittedName>
        <fullName evidence="1">Uncharacterized protein</fullName>
    </submittedName>
</protein>
<gene>
    <name evidence="1" type="ORF">LV75_005178</name>
</gene>
<dbReference type="Proteomes" id="UP001205185">
    <property type="component" value="Unassembled WGS sequence"/>
</dbReference>
<reference evidence="1 2" key="1">
    <citation type="submission" date="2022-06" db="EMBL/GenBank/DDBJ databases">
        <title>Genomic Encyclopedia of Archaeal and Bacterial Type Strains, Phase II (KMG-II): from individual species to whole genera.</title>
        <authorList>
            <person name="Goeker M."/>
        </authorList>
    </citation>
    <scope>NUCLEOTIDE SEQUENCE [LARGE SCALE GENOMIC DNA]</scope>
    <source>
        <strain evidence="1 2">DSM 44255</strain>
    </source>
</reference>
<organism evidence="1 2">
    <name type="scientific">Actinokineospora diospyrosa</name>
    <dbReference type="NCBI Taxonomy" id="103728"/>
    <lineage>
        <taxon>Bacteria</taxon>
        <taxon>Bacillati</taxon>
        <taxon>Actinomycetota</taxon>
        <taxon>Actinomycetes</taxon>
        <taxon>Pseudonocardiales</taxon>
        <taxon>Pseudonocardiaceae</taxon>
        <taxon>Actinokineospora</taxon>
    </lineage>
</organism>
<accession>A0ABT1IJ25</accession>
<comment type="caution">
    <text evidence="1">The sequence shown here is derived from an EMBL/GenBank/DDBJ whole genome shotgun (WGS) entry which is preliminary data.</text>
</comment>
<evidence type="ECO:0000313" key="2">
    <source>
        <dbReference type="Proteomes" id="UP001205185"/>
    </source>
</evidence>
<name>A0ABT1IJ25_9PSEU</name>
<evidence type="ECO:0000313" key="1">
    <source>
        <dbReference type="EMBL" id="MCP2272652.1"/>
    </source>
</evidence>
<dbReference type="EMBL" id="JAMTCO010000013">
    <property type="protein sequence ID" value="MCP2272652.1"/>
    <property type="molecule type" value="Genomic_DNA"/>
</dbReference>
<proteinExistence type="predicted"/>